<organism evidence="1 2">
    <name type="scientific">Necator americanus</name>
    <name type="common">Human hookworm</name>
    <dbReference type="NCBI Taxonomy" id="51031"/>
    <lineage>
        <taxon>Eukaryota</taxon>
        <taxon>Metazoa</taxon>
        <taxon>Ecdysozoa</taxon>
        <taxon>Nematoda</taxon>
        <taxon>Chromadorea</taxon>
        <taxon>Rhabditida</taxon>
        <taxon>Rhabditina</taxon>
        <taxon>Rhabditomorpha</taxon>
        <taxon>Strongyloidea</taxon>
        <taxon>Ancylostomatidae</taxon>
        <taxon>Bunostominae</taxon>
        <taxon>Necator</taxon>
    </lineage>
</organism>
<name>A0ABR1EX24_NECAM</name>
<gene>
    <name evidence="1" type="primary">Necator_chrX.g26146</name>
    <name evidence="1" type="ORF">RB195_025980</name>
</gene>
<sequence length="66" mass="7593">MKFLFTKRDVVQFEIAILKINLARTKADRLTISLAILTILVRSHRDHHIAQFGLLNKRIVAANNKP</sequence>
<evidence type="ECO:0000313" key="1">
    <source>
        <dbReference type="EMBL" id="KAK6766396.1"/>
    </source>
</evidence>
<comment type="caution">
    <text evidence="1">The sequence shown here is derived from an EMBL/GenBank/DDBJ whole genome shotgun (WGS) entry which is preliminary data.</text>
</comment>
<dbReference type="EMBL" id="JAVFWL010000006">
    <property type="protein sequence ID" value="KAK6766396.1"/>
    <property type="molecule type" value="Genomic_DNA"/>
</dbReference>
<accession>A0ABR1EX24</accession>
<protein>
    <submittedName>
        <fullName evidence="1">Uncharacterized protein</fullName>
    </submittedName>
</protein>
<reference evidence="1 2" key="1">
    <citation type="submission" date="2023-08" db="EMBL/GenBank/DDBJ databases">
        <title>A Necator americanus chromosomal reference genome.</title>
        <authorList>
            <person name="Ilik V."/>
            <person name="Petrzelkova K.J."/>
            <person name="Pardy F."/>
            <person name="Fuh T."/>
            <person name="Niatou-Singa F.S."/>
            <person name="Gouil Q."/>
            <person name="Baker L."/>
            <person name="Ritchie M.E."/>
            <person name="Jex A.R."/>
            <person name="Gazzola D."/>
            <person name="Li H."/>
            <person name="Toshio Fujiwara R."/>
            <person name="Zhan B."/>
            <person name="Aroian R.V."/>
            <person name="Pafco B."/>
            <person name="Schwarz E.M."/>
        </authorList>
    </citation>
    <scope>NUCLEOTIDE SEQUENCE [LARGE SCALE GENOMIC DNA]</scope>
    <source>
        <strain evidence="1 2">Aroian</strain>
        <tissue evidence="1">Whole animal</tissue>
    </source>
</reference>
<proteinExistence type="predicted"/>
<evidence type="ECO:0000313" key="2">
    <source>
        <dbReference type="Proteomes" id="UP001303046"/>
    </source>
</evidence>
<keyword evidence="2" id="KW-1185">Reference proteome</keyword>
<dbReference type="Proteomes" id="UP001303046">
    <property type="component" value="Unassembled WGS sequence"/>
</dbReference>